<proteinExistence type="predicted"/>
<keyword evidence="4" id="KW-1185">Reference proteome</keyword>
<sequence>MTGNSMIAVDEQDAEPERELSWRAKSVGLAALDVDDAELMHSWRSDPVAAHQTGIWPRSLTALRERIERDIEDDDRDDFLIYPSGSSTPVGHVALTSQNIVNGTAQVELMLAARHRGHGHGTAALDAVVDLAFGELPMYRLTAEAHTDNAPALAVLAKSGFTREGISRAACLHRGRRHDLAVFSLLRPEWEELIRPRAWDALPAEHMSQHPAQPGAALLGAAKRQARAAPVRGAPCGRHGRAPLNRWKTTGPRVLVRAGGLPSPAAPVRERPDGRLRLRQGPQRSAWAARHSVQRHPACRYAVPVP</sequence>
<protein>
    <recommendedName>
        <fullName evidence="2">N-acetyltransferase domain-containing protein</fullName>
    </recommendedName>
</protein>
<dbReference type="SUPFAM" id="SSF55729">
    <property type="entry name" value="Acyl-CoA N-acyltransferases (Nat)"/>
    <property type="match status" value="1"/>
</dbReference>
<evidence type="ECO:0000259" key="2">
    <source>
        <dbReference type="PROSITE" id="PS51186"/>
    </source>
</evidence>
<evidence type="ECO:0000313" key="4">
    <source>
        <dbReference type="Proteomes" id="UP001501000"/>
    </source>
</evidence>
<dbReference type="RefSeq" id="WP_345282684.1">
    <property type="nucleotide sequence ID" value="NZ_BAABAJ010000008.1"/>
</dbReference>
<dbReference type="Proteomes" id="UP001501000">
    <property type="component" value="Unassembled WGS sequence"/>
</dbReference>
<gene>
    <name evidence="3" type="ORF">GCM10022244_29720</name>
</gene>
<dbReference type="EMBL" id="BAABAJ010000008">
    <property type="protein sequence ID" value="GAA3918550.1"/>
    <property type="molecule type" value="Genomic_DNA"/>
</dbReference>
<dbReference type="InterPro" id="IPR051908">
    <property type="entry name" value="Ribosomal_N-acetyltransferase"/>
</dbReference>
<dbReference type="PANTHER" id="PTHR43441">
    <property type="entry name" value="RIBOSOMAL-PROTEIN-SERINE ACETYLTRANSFERASE"/>
    <property type="match status" value="1"/>
</dbReference>
<reference evidence="4" key="1">
    <citation type="journal article" date="2019" name="Int. J. Syst. Evol. Microbiol.">
        <title>The Global Catalogue of Microorganisms (GCM) 10K type strain sequencing project: providing services to taxonomists for standard genome sequencing and annotation.</title>
        <authorList>
            <consortium name="The Broad Institute Genomics Platform"/>
            <consortium name="The Broad Institute Genome Sequencing Center for Infectious Disease"/>
            <person name="Wu L."/>
            <person name="Ma J."/>
        </authorList>
    </citation>
    <scope>NUCLEOTIDE SEQUENCE [LARGE SCALE GENOMIC DNA]</scope>
    <source>
        <strain evidence="4">JCM 16956</strain>
    </source>
</reference>
<accession>A0ABP7MAX0</accession>
<dbReference type="Gene3D" id="3.40.630.30">
    <property type="match status" value="1"/>
</dbReference>
<comment type="caution">
    <text evidence="3">The sequence shown here is derived from an EMBL/GenBank/DDBJ whole genome shotgun (WGS) entry which is preliminary data.</text>
</comment>
<dbReference type="Pfam" id="PF13302">
    <property type="entry name" value="Acetyltransf_3"/>
    <property type="match status" value="1"/>
</dbReference>
<dbReference type="InterPro" id="IPR016181">
    <property type="entry name" value="Acyl_CoA_acyltransferase"/>
</dbReference>
<name>A0ABP7MAX0_9ACTN</name>
<dbReference type="InterPro" id="IPR000182">
    <property type="entry name" value="GNAT_dom"/>
</dbReference>
<feature type="domain" description="N-acetyltransferase" evidence="2">
    <location>
        <begin position="27"/>
        <end position="189"/>
    </location>
</feature>
<evidence type="ECO:0000256" key="1">
    <source>
        <dbReference type="SAM" id="MobiDB-lite"/>
    </source>
</evidence>
<feature type="region of interest" description="Disordered" evidence="1">
    <location>
        <begin position="229"/>
        <end position="251"/>
    </location>
</feature>
<dbReference type="PROSITE" id="PS51186">
    <property type="entry name" value="GNAT"/>
    <property type="match status" value="1"/>
</dbReference>
<organism evidence="3 4">
    <name type="scientific">Streptomyces gulbargensis</name>
    <dbReference type="NCBI Taxonomy" id="364901"/>
    <lineage>
        <taxon>Bacteria</taxon>
        <taxon>Bacillati</taxon>
        <taxon>Actinomycetota</taxon>
        <taxon>Actinomycetes</taxon>
        <taxon>Kitasatosporales</taxon>
        <taxon>Streptomycetaceae</taxon>
        <taxon>Streptomyces</taxon>
    </lineage>
</organism>
<dbReference type="PANTHER" id="PTHR43441:SF2">
    <property type="entry name" value="FAMILY ACETYLTRANSFERASE, PUTATIVE (AFU_ORTHOLOGUE AFUA_7G00850)-RELATED"/>
    <property type="match status" value="1"/>
</dbReference>
<evidence type="ECO:0000313" key="3">
    <source>
        <dbReference type="EMBL" id="GAA3918550.1"/>
    </source>
</evidence>